<dbReference type="EMBL" id="UOFS01000039">
    <property type="protein sequence ID" value="VAW99103.1"/>
    <property type="molecule type" value="Genomic_DNA"/>
</dbReference>
<name>A0A3B1AGT9_9ZZZZ</name>
<dbReference type="InterPro" id="IPR009777">
    <property type="entry name" value="ZapD"/>
</dbReference>
<dbReference type="GO" id="GO:0000917">
    <property type="term" value="P:division septum assembly"/>
    <property type="evidence" value="ECO:0007669"/>
    <property type="project" value="UniProtKB-KW"/>
</dbReference>
<dbReference type="NCBIfam" id="NF003656">
    <property type="entry name" value="PRK05287.1-4"/>
    <property type="match status" value="1"/>
</dbReference>
<dbReference type="GO" id="GO:0043093">
    <property type="term" value="P:FtsZ-dependent cytokinesis"/>
    <property type="evidence" value="ECO:0007669"/>
    <property type="project" value="TreeGrafter"/>
</dbReference>
<organism evidence="5">
    <name type="scientific">hydrothermal vent metagenome</name>
    <dbReference type="NCBI Taxonomy" id="652676"/>
    <lineage>
        <taxon>unclassified sequences</taxon>
        <taxon>metagenomes</taxon>
        <taxon>ecological metagenomes</taxon>
    </lineage>
</organism>
<keyword evidence="1" id="KW-0963">Cytoplasm</keyword>
<keyword evidence="2" id="KW-0132">Cell division</keyword>
<dbReference type="GO" id="GO:0032153">
    <property type="term" value="C:cell division site"/>
    <property type="evidence" value="ECO:0007669"/>
    <property type="project" value="TreeGrafter"/>
</dbReference>
<sequence>MLKTILYEQPLNERVRAFIRLEQLFIRTQEYINSNSEPHTRMTMMVLAEILELLNRSDLKTDILKELERNQSNLAKLSNSPGVNTNTLNETLNNLEKSSQNIINTQGQLGQVLREQEILKSLVKRNSLVGGICSFDLPIFHHWLNSDVEIQKNALKELFLSISDIQYAINLLLGIIRQSTLIEDQIAENGFYQQNLNPKHPYQMIRVILPKNVNYFCEISAGKHRFSIHFLAITNNQYNNRPKQLMENIPFQLGCCAV</sequence>
<dbReference type="InterPro" id="IPR027462">
    <property type="entry name" value="ZapD_C"/>
</dbReference>
<reference evidence="5" key="1">
    <citation type="submission" date="2018-06" db="EMBL/GenBank/DDBJ databases">
        <authorList>
            <person name="Zhirakovskaya E."/>
        </authorList>
    </citation>
    <scope>NUCLEOTIDE SEQUENCE</scope>
</reference>
<keyword evidence="3" id="KW-0717">Septation</keyword>
<dbReference type="InterPro" id="IPR036268">
    <property type="entry name" value="ZapD_sf"/>
</dbReference>
<protein>
    <recommendedName>
        <fullName evidence="6">Cell division protein ZapD</fullName>
    </recommendedName>
</protein>
<dbReference type="HAMAP" id="MF_01092">
    <property type="entry name" value="ZapD"/>
    <property type="match status" value="1"/>
</dbReference>
<gene>
    <name evidence="5" type="ORF">MNBD_GAMMA22-1430</name>
</gene>
<proteinExistence type="inferred from homology"/>
<keyword evidence="4" id="KW-0131">Cell cycle</keyword>
<evidence type="ECO:0008006" key="6">
    <source>
        <dbReference type="Google" id="ProtNLM"/>
    </source>
</evidence>
<accession>A0A3B1AGT9</accession>
<evidence type="ECO:0000256" key="4">
    <source>
        <dbReference type="ARBA" id="ARBA00023306"/>
    </source>
</evidence>
<dbReference type="AlphaFoldDB" id="A0A3B1AGT9"/>
<evidence type="ECO:0000313" key="5">
    <source>
        <dbReference type="EMBL" id="VAW99103.1"/>
    </source>
</evidence>
<dbReference type="PANTHER" id="PTHR39455">
    <property type="entry name" value="CELL DIVISION PROTEIN ZAPD"/>
    <property type="match status" value="1"/>
</dbReference>
<dbReference type="Gene3D" id="1.10.3900.10">
    <property type="entry name" value="YacF-like"/>
    <property type="match status" value="1"/>
</dbReference>
<evidence type="ECO:0000256" key="1">
    <source>
        <dbReference type="ARBA" id="ARBA00022490"/>
    </source>
</evidence>
<dbReference type="PANTHER" id="PTHR39455:SF1">
    <property type="entry name" value="CELL DIVISION PROTEIN ZAPD"/>
    <property type="match status" value="1"/>
</dbReference>
<dbReference type="Pfam" id="PF07072">
    <property type="entry name" value="ZapD"/>
    <property type="match status" value="1"/>
</dbReference>
<evidence type="ECO:0000256" key="2">
    <source>
        <dbReference type="ARBA" id="ARBA00022618"/>
    </source>
</evidence>
<dbReference type="SUPFAM" id="SSF160950">
    <property type="entry name" value="YacF-like"/>
    <property type="match status" value="1"/>
</dbReference>
<evidence type="ECO:0000256" key="3">
    <source>
        <dbReference type="ARBA" id="ARBA00023210"/>
    </source>
</evidence>
<dbReference type="Gene3D" id="2.60.440.10">
    <property type="entry name" value="YacF-like domains"/>
    <property type="match status" value="1"/>
</dbReference>